<dbReference type="RefSeq" id="WP_282299927.1">
    <property type="nucleotide sequence ID" value="NZ_CP124616.1"/>
</dbReference>
<dbReference type="SUPFAM" id="SSF54001">
    <property type="entry name" value="Cysteine proteinases"/>
    <property type="match status" value="1"/>
</dbReference>
<dbReference type="PROSITE" id="PS50911">
    <property type="entry name" value="CHAP"/>
    <property type="match status" value="1"/>
</dbReference>
<keyword evidence="1" id="KW-0732">Signal</keyword>
<organism evidence="3 4">
    <name type="scientific">Tropicibacter oceani</name>
    <dbReference type="NCBI Taxonomy" id="3058420"/>
    <lineage>
        <taxon>Bacteria</taxon>
        <taxon>Pseudomonadati</taxon>
        <taxon>Pseudomonadota</taxon>
        <taxon>Alphaproteobacteria</taxon>
        <taxon>Rhodobacterales</taxon>
        <taxon>Roseobacteraceae</taxon>
        <taxon>Tropicibacter</taxon>
    </lineage>
</organism>
<sequence>MTKRVVRKALGRFSIFAVLALTAACARQPAGTADIQIGLPEGIDLDKRAFALREVDIKHQNGQRVWCVPFARNASGVQIRGDAHTWWGKAKGLYDRSKTPQPGAVMAFASTKGMTRGHVAVVSKVVSPREIMIDHANWVRNKVSLGMSVIDVSERGDWSAVKVMSTPGAYGKTYPVNGFILPEQSDS</sequence>
<dbReference type="EMBL" id="CP124616">
    <property type="protein sequence ID" value="WGW03295.1"/>
    <property type="molecule type" value="Genomic_DNA"/>
</dbReference>
<dbReference type="Pfam" id="PF05257">
    <property type="entry name" value="CHAP"/>
    <property type="match status" value="1"/>
</dbReference>
<name>A0ABY8QFH8_9RHOB</name>
<dbReference type="Gene3D" id="3.90.1720.10">
    <property type="entry name" value="endopeptidase domain like (from Nostoc punctiforme)"/>
    <property type="match status" value="1"/>
</dbReference>
<dbReference type="PROSITE" id="PS51257">
    <property type="entry name" value="PROKAR_LIPOPROTEIN"/>
    <property type="match status" value="1"/>
</dbReference>
<evidence type="ECO:0000313" key="3">
    <source>
        <dbReference type="EMBL" id="WGW03295.1"/>
    </source>
</evidence>
<feature type="domain" description="Peptidase C51" evidence="2">
    <location>
        <begin position="42"/>
        <end position="165"/>
    </location>
</feature>
<feature type="signal peptide" evidence="1">
    <location>
        <begin position="1"/>
        <end position="23"/>
    </location>
</feature>
<evidence type="ECO:0000259" key="2">
    <source>
        <dbReference type="PROSITE" id="PS50911"/>
    </source>
</evidence>
<dbReference type="InterPro" id="IPR007921">
    <property type="entry name" value="CHAP_dom"/>
</dbReference>
<dbReference type="InterPro" id="IPR038765">
    <property type="entry name" value="Papain-like_cys_pep_sf"/>
</dbReference>
<reference evidence="3 4" key="1">
    <citation type="submission" date="2023-05" db="EMBL/GenBank/DDBJ databases">
        <title>YMD87, complete Genome.</title>
        <authorList>
            <person name="Zhang J."/>
            <person name="Xu X."/>
        </authorList>
    </citation>
    <scope>NUCLEOTIDE SEQUENCE [LARGE SCALE GENOMIC DNA]</scope>
    <source>
        <strain evidence="3 4">YMD87</strain>
    </source>
</reference>
<feature type="chain" id="PRO_5047116556" evidence="1">
    <location>
        <begin position="24"/>
        <end position="187"/>
    </location>
</feature>
<dbReference type="Proteomes" id="UP001241605">
    <property type="component" value="Chromosome"/>
</dbReference>
<evidence type="ECO:0000313" key="4">
    <source>
        <dbReference type="Proteomes" id="UP001241605"/>
    </source>
</evidence>
<gene>
    <name evidence="3" type="ORF">QF118_15380</name>
</gene>
<evidence type="ECO:0000256" key="1">
    <source>
        <dbReference type="SAM" id="SignalP"/>
    </source>
</evidence>
<proteinExistence type="predicted"/>
<keyword evidence="4" id="KW-1185">Reference proteome</keyword>
<protein>
    <submittedName>
        <fullName evidence="3">CHAP domain-containing protein</fullName>
    </submittedName>
</protein>
<accession>A0ABY8QFH8</accession>